<keyword evidence="1 2" id="KW-0732">Signal</keyword>
<proteinExistence type="predicted"/>
<dbReference type="STRING" id="1121022.GCA_000376105_01944"/>
<accession>V4PR17</accession>
<dbReference type="InterPro" id="IPR011250">
    <property type="entry name" value="OMP/PagP_B-barrel"/>
</dbReference>
<dbReference type="EMBL" id="AWGB01000028">
    <property type="protein sequence ID" value="ESQ89759.1"/>
    <property type="molecule type" value="Genomic_DNA"/>
</dbReference>
<dbReference type="Pfam" id="PF13505">
    <property type="entry name" value="OMP_b-brl"/>
    <property type="match status" value="1"/>
</dbReference>
<dbReference type="AlphaFoldDB" id="V4PR17"/>
<comment type="caution">
    <text evidence="4">The sequence shown here is derived from an EMBL/GenBank/DDBJ whole genome shotgun (WGS) entry which is preliminary data.</text>
</comment>
<keyword evidence="5" id="KW-1185">Reference proteome</keyword>
<dbReference type="InterPro" id="IPR027385">
    <property type="entry name" value="Beta-barrel_OMP"/>
</dbReference>
<evidence type="ECO:0000259" key="3">
    <source>
        <dbReference type="Pfam" id="PF13505"/>
    </source>
</evidence>
<feature type="chain" id="PRO_5004727366" description="Outer membrane protein beta-barrel domain-containing protein" evidence="2">
    <location>
        <begin position="34"/>
        <end position="183"/>
    </location>
</feature>
<dbReference type="Proteomes" id="UP000017837">
    <property type="component" value="Unassembled WGS sequence"/>
</dbReference>
<name>V4PR17_9CAUL</name>
<sequence length="183" mass="19168">MRDQFNFGAHIMKTLLIATAAIATLAIGTAASAQDVGKVYGSVGYSQTDNDKTGTNLGSVNARVGTKITPHFGVEGEAAFGTNDDKVAGNKFKLTNKAAVYGVGYLPVSPSFDLIGRVGVSDTDLKAPASAGKFEQGTALEYGVGGQYHINPEYAVRADYTRSDFQSDKGTADTATLSLVKQF</sequence>
<dbReference type="Gene3D" id="2.40.160.20">
    <property type="match status" value="1"/>
</dbReference>
<protein>
    <recommendedName>
        <fullName evidence="3">Outer membrane protein beta-barrel domain-containing protein</fullName>
    </recommendedName>
</protein>
<dbReference type="eggNOG" id="COG3637">
    <property type="taxonomic scope" value="Bacteria"/>
</dbReference>
<gene>
    <name evidence="4" type="ORF">ABENE_13525</name>
</gene>
<feature type="domain" description="Outer membrane protein beta-barrel" evidence="3">
    <location>
        <begin position="19"/>
        <end position="180"/>
    </location>
</feature>
<evidence type="ECO:0000256" key="2">
    <source>
        <dbReference type="SAM" id="SignalP"/>
    </source>
</evidence>
<feature type="signal peptide" evidence="2">
    <location>
        <begin position="1"/>
        <end position="33"/>
    </location>
</feature>
<reference evidence="4 5" key="1">
    <citation type="journal article" date="2014" name="Nature">
        <title>Sequential evolution of bacterial morphology by co-option of a developmental regulator.</title>
        <authorList>
            <person name="Jiang C."/>
            <person name="Brown P.J."/>
            <person name="Ducret A."/>
            <person name="Brun Y.V."/>
        </authorList>
    </citation>
    <scope>NUCLEOTIDE SEQUENCE [LARGE SCALE GENOMIC DNA]</scope>
    <source>
        <strain evidence="4 5">DSM 16100</strain>
    </source>
</reference>
<organism evidence="4 5">
    <name type="scientific">Asticcacaulis benevestitus DSM 16100 = ATCC BAA-896</name>
    <dbReference type="NCBI Taxonomy" id="1121022"/>
    <lineage>
        <taxon>Bacteria</taxon>
        <taxon>Pseudomonadati</taxon>
        <taxon>Pseudomonadota</taxon>
        <taxon>Alphaproteobacteria</taxon>
        <taxon>Caulobacterales</taxon>
        <taxon>Caulobacteraceae</taxon>
        <taxon>Asticcacaulis</taxon>
    </lineage>
</organism>
<dbReference type="SUPFAM" id="SSF56925">
    <property type="entry name" value="OMPA-like"/>
    <property type="match status" value="1"/>
</dbReference>
<evidence type="ECO:0000313" key="4">
    <source>
        <dbReference type="EMBL" id="ESQ89759.1"/>
    </source>
</evidence>
<evidence type="ECO:0000256" key="1">
    <source>
        <dbReference type="ARBA" id="ARBA00022729"/>
    </source>
</evidence>
<dbReference type="PATRIC" id="fig|1121022.4.peg.2748"/>
<evidence type="ECO:0000313" key="5">
    <source>
        <dbReference type="Proteomes" id="UP000017837"/>
    </source>
</evidence>